<dbReference type="GO" id="GO:0003677">
    <property type="term" value="F:DNA binding"/>
    <property type="evidence" value="ECO:0007669"/>
    <property type="project" value="UniProtKB-KW"/>
</dbReference>
<evidence type="ECO:0000256" key="7">
    <source>
        <dbReference type="ARBA" id="ARBA00047207"/>
    </source>
</evidence>
<feature type="domain" description="HTH marR-type" evidence="8">
    <location>
        <begin position="1"/>
        <end position="137"/>
    </location>
</feature>
<dbReference type="PRINTS" id="PR00598">
    <property type="entry name" value="HTHMARR"/>
</dbReference>
<dbReference type="SMART" id="SM00347">
    <property type="entry name" value="HTH_MARR"/>
    <property type="match status" value="1"/>
</dbReference>
<evidence type="ECO:0000256" key="5">
    <source>
        <dbReference type="ARBA" id="ARBA00046337"/>
    </source>
</evidence>
<dbReference type="SUPFAM" id="SSF46785">
    <property type="entry name" value="Winged helix' DNA-binding domain"/>
    <property type="match status" value="1"/>
</dbReference>
<accession>A0A7V3RDK9</accession>
<comment type="caution">
    <text evidence="9">The sequence shown here is derived from an EMBL/GenBank/DDBJ whole genome shotgun (WGS) entry which is preliminary data.</text>
</comment>
<proteinExistence type="inferred from homology"/>
<dbReference type="AlphaFoldDB" id="A0A7V3RDK9"/>
<evidence type="ECO:0000256" key="3">
    <source>
        <dbReference type="ARBA" id="ARBA00023125"/>
    </source>
</evidence>
<keyword evidence="3" id="KW-0238">DNA-binding</keyword>
<sequence length="148" mass="17161">MNELPEDLLMVCSIFSNTIFKGFDYSKIKLPKTSAGILFFMKKHSKNVMKMSELENHSNFVKSTLTVATDTLVYEGYVKRYRSEEDRRVVFIELTEKGNEKANEILGCMKKYVNEKLGMLDNEQFTKLLDALEKIRDVTNVLKGEETR</sequence>
<evidence type="ECO:0000256" key="4">
    <source>
        <dbReference type="ARBA" id="ARBA00023163"/>
    </source>
</evidence>
<dbReference type="GO" id="GO:0003700">
    <property type="term" value="F:DNA-binding transcription factor activity"/>
    <property type="evidence" value="ECO:0007669"/>
    <property type="project" value="InterPro"/>
</dbReference>
<keyword evidence="2" id="KW-0805">Transcription regulation</keyword>
<evidence type="ECO:0000256" key="1">
    <source>
        <dbReference type="ARBA" id="ARBA00004496"/>
    </source>
</evidence>
<reference evidence="9" key="1">
    <citation type="journal article" date="2020" name="mSystems">
        <title>Genome- and Community-Level Interaction Insights into Carbon Utilization and Element Cycling Functions of Hydrothermarchaeota in Hydrothermal Sediment.</title>
        <authorList>
            <person name="Zhou Z."/>
            <person name="Liu Y."/>
            <person name="Xu W."/>
            <person name="Pan J."/>
            <person name="Luo Z.H."/>
            <person name="Li M."/>
        </authorList>
    </citation>
    <scope>NUCLEOTIDE SEQUENCE [LARGE SCALE GENOMIC DNA]</scope>
    <source>
        <strain evidence="9">SpSt-966</strain>
    </source>
</reference>
<comment type="similarity">
    <text evidence="5">Belongs to the SarZ family.</text>
</comment>
<dbReference type="Gene3D" id="1.10.10.10">
    <property type="entry name" value="Winged helix-like DNA-binding domain superfamily/Winged helix DNA-binding domain"/>
    <property type="match status" value="1"/>
</dbReference>
<dbReference type="EMBL" id="DTPE01000025">
    <property type="protein sequence ID" value="HGE74617.1"/>
    <property type="molecule type" value="Genomic_DNA"/>
</dbReference>
<evidence type="ECO:0000256" key="2">
    <source>
        <dbReference type="ARBA" id="ARBA00023015"/>
    </source>
</evidence>
<dbReference type="InterPro" id="IPR036388">
    <property type="entry name" value="WH-like_DNA-bd_sf"/>
</dbReference>
<gene>
    <name evidence="9" type="ORF">ENX73_00630</name>
</gene>
<dbReference type="Pfam" id="PF22381">
    <property type="entry name" value="Staph_reg_Sar_Rot"/>
    <property type="match status" value="1"/>
</dbReference>
<evidence type="ECO:0000259" key="8">
    <source>
        <dbReference type="PROSITE" id="PS50995"/>
    </source>
</evidence>
<protein>
    <recommendedName>
        <fullName evidence="6">HTH-type transcriptional regulator SarZ</fullName>
    </recommendedName>
    <alternativeName>
        <fullName evidence="7">Staphylococcal accessory regulator Z</fullName>
    </alternativeName>
</protein>
<evidence type="ECO:0000256" key="6">
    <source>
        <dbReference type="ARBA" id="ARBA00047188"/>
    </source>
</evidence>
<dbReference type="InterPro" id="IPR000835">
    <property type="entry name" value="HTH_MarR-typ"/>
</dbReference>
<name>A0A7V3RDK9_9BACT</name>
<comment type="subcellular location">
    <subcellularLocation>
        <location evidence="1">Cytoplasm</location>
    </subcellularLocation>
</comment>
<keyword evidence="4" id="KW-0804">Transcription</keyword>
<dbReference type="InterPro" id="IPR036390">
    <property type="entry name" value="WH_DNA-bd_sf"/>
</dbReference>
<dbReference type="GO" id="GO:0005737">
    <property type="term" value="C:cytoplasm"/>
    <property type="evidence" value="ECO:0007669"/>
    <property type="project" value="UniProtKB-SubCell"/>
</dbReference>
<dbReference type="InterPro" id="IPR055166">
    <property type="entry name" value="Transc_reg_Sar_Rot_HTH"/>
</dbReference>
<evidence type="ECO:0000313" key="9">
    <source>
        <dbReference type="EMBL" id="HGE74617.1"/>
    </source>
</evidence>
<dbReference type="PANTHER" id="PTHR42756">
    <property type="entry name" value="TRANSCRIPTIONAL REGULATOR, MARR"/>
    <property type="match status" value="1"/>
</dbReference>
<organism evidence="9">
    <name type="scientific">Mesoaciditoga lauensis</name>
    <dbReference type="NCBI Taxonomy" id="1495039"/>
    <lineage>
        <taxon>Bacteria</taxon>
        <taxon>Thermotogati</taxon>
        <taxon>Thermotogota</taxon>
        <taxon>Thermotogae</taxon>
        <taxon>Mesoaciditogales</taxon>
        <taxon>Mesoaciditogaceae</taxon>
        <taxon>Mesoaciditoga</taxon>
    </lineage>
</organism>
<dbReference type="PANTHER" id="PTHR42756:SF1">
    <property type="entry name" value="TRANSCRIPTIONAL REPRESSOR OF EMRAB OPERON"/>
    <property type="match status" value="1"/>
</dbReference>
<dbReference type="PROSITE" id="PS50995">
    <property type="entry name" value="HTH_MARR_2"/>
    <property type="match status" value="1"/>
</dbReference>